<organism evidence="2 3">
    <name type="scientific">Steinernema hermaphroditum</name>
    <dbReference type="NCBI Taxonomy" id="289476"/>
    <lineage>
        <taxon>Eukaryota</taxon>
        <taxon>Metazoa</taxon>
        <taxon>Ecdysozoa</taxon>
        <taxon>Nematoda</taxon>
        <taxon>Chromadorea</taxon>
        <taxon>Rhabditida</taxon>
        <taxon>Tylenchina</taxon>
        <taxon>Panagrolaimomorpha</taxon>
        <taxon>Strongyloidoidea</taxon>
        <taxon>Steinernematidae</taxon>
        <taxon>Steinernema</taxon>
    </lineage>
</organism>
<proteinExistence type="predicted"/>
<evidence type="ECO:0000313" key="2">
    <source>
        <dbReference type="EMBL" id="KAK0422774.1"/>
    </source>
</evidence>
<reference evidence="2" key="1">
    <citation type="submission" date="2023-06" db="EMBL/GenBank/DDBJ databases">
        <title>Genomic analysis of the entomopathogenic nematode Steinernema hermaphroditum.</title>
        <authorList>
            <person name="Schwarz E.M."/>
            <person name="Heppert J.K."/>
            <person name="Baniya A."/>
            <person name="Schwartz H.T."/>
            <person name="Tan C.-H."/>
            <person name="Antoshechkin I."/>
            <person name="Sternberg P.W."/>
            <person name="Goodrich-Blair H."/>
            <person name="Dillman A.R."/>
        </authorList>
    </citation>
    <scope>NUCLEOTIDE SEQUENCE</scope>
    <source>
        <strain evidence="2">PS9179</strain>
        <tissue evidence="2">Whole animal</tissue>
    </source>
</reference>
<dbReference type="Proteomes" id="UP001175271">
    <property type="component" value="Unassembled WGS sequence"/>
</dbReference>
<evidence type="ECO:0000313" key="3">
    <source>
        <dbReference type="Proteomes" id="UP001175271"/>
    </source>
</evidence>
<feature type="chain" id="PRO_5041301671" evidence="1">
    <location>
        <begin position="20"/>
        <end position="255"/>
    </location>
</feature>
<dbReference type="EMBL" id="JAUCMV010000001">
    <property type="protein sequence ID" value="KAK0422774.1"/>
    <property type="molecule type" value="Genomic_DNA"/>
</dbReference>
<dbReference type="AlphaFoldDB" id="A0AA39IGE6"/>
<accession>A0AA39IGE6</accession>
<gene>
    <name evidence="2" type="ORF">QR680_007775</name>
</gene>
<protein>
    <submittedName>
        <fullName evidence="2">Uncharacterized protein</fullName>
    </submittedName>
</protein>
<keyword evidence="3" id="KW-1185">Reference proteome</keyword>
<feature type="signal peptide" evidence="1">
    <location>
        <begin position="1"/>
        <end position="19"/>
    </location>
</feature>
<name>A0AA39IGE6_9BILA</name>
<comment type="caution">
    <text evidence="2">The sequence shown here is derived from an EMBL/GenBank/DDBJ whole genome shotgun (WGS) entry which is preliminary data.</text>
</comment>
<sequence length="255" mass="28216">MYLFVVLFVSGVLTSGTTGASGDDLEGDVPWSEVTAAVADWMRQQSFKDLWNLGNFYRKVIGIYERFGGIVVKNMEKMDPISRSALQKIIEVVSDPSIGLLKKTEEIRSELVQLSPQNQAELDRFGINAIKDYLKEYGNPLLGRDSILGRQTVPQSQLTVSAPTYQAQIPNRPLNLSLGHYGGIFEDYMKKLGPVTAETLRNVMAMVSPKQGVLVQQSSCGTPTNPVEQTQKILKSIGDQLFSENSILGKIFAPW</sequence>
<keyword evidence="1" id="KW-0732">Signal</keyword>
<evidence type="ECO:0000256" key="1">
    <source>
        <dbReference type="SAM" id="SignalP"/>
    </source>
</evidence>